<evidence type="ECO:0000313" key="3">
    <source>
        <dbReference type="EMBL" id="SBP01012.1"/>
    </source>
</evidence>
<dbReference type="SMART" id="SM00422">
    <property type="entry name" value="HTH_MERR"/>
    <property type="match status" value="1"/>
</dbReference>
<keyword evidence="1" id="KW-0238">DNA-binding</keyword>
<reference evidence="3" key="1">
    <citation type="submission" date="2016-04" db="EMBL/GenBank/DDBJ databases">
        <authorList>
            <person name="Evans L.H."/>
            <person name="Alamgir A."/>
            <person name="Owens N."/>
            <person name="Weber N.D."/>
            <person name="Virtaneva K."/>
            <person name="Barbian K."/>
            <person name="Babar A."/>
            <person name="Rosenke K."/>
        </authorList>
    </citation>
    <scope>NUCLEOTIDE SEQUENCE</scope>
    <source>
        <strain evidence="3">Nono1</strain>
    </source>
</reference>
<dbReference type="InterPro" id="IPR009061">
    <property type="entry name" value="DNA-bd_dom_put_sf"/>
</dbReference>
<dbReference type="AlphaFoldDB" id="A0A1M4EQ70"/>
<dbReference type="PROSITE" id="PS50937">
    <property type="entry name" value="HTH_MERR_2"/>
    <property type="match status" value="1"/>
</dbReference>
<dbReference type="PRINTS" id="PR00040">
    <property type="entry name" value="HTHMERR"/>
</dbReference>
<dbReference type="Gene3D" id="1.10.1660.10">
    <property type="match status" value="1"/>
</dbReference>
<feature type="domain" description="HTH merR-type" evidence="2">
    <location>
        <begin position="4"/>
        <end position="72"/>
    </location>
</feature>
<protein>
    <submittedName>
        <fullName evidence="3">Transcriptional regulator, MerR family</fullName>
    </submittedName>
</protein>
<dbReference type="GO" id="GO:0003700">
    <property type="term" value="F:DNA-binding transcription factor activity"/>
    <property type="evidence" value="ECO:0007669"/>
    <property type="project" value="InterPro"/>
</dbReference>
<proteinExistence type="predicted"/>
<name>A0A1M4EQ70_9ACTN</name>
<accession>A0A1M4EQ70</accession>
<dbReference type="InterPro" id="IPR000551">
    <property type="entry name" value="MerR-type_HTH_dom"/>
</dbReference>
<dbReference type="SUPFAM" id="SSF46955">
    <property type="entry name" value="Putative DNA-binding domain"/>
    <property type="match status" value="1"/>
</dbReference>
<dbReference type="EMBL" id="LT559118">
    <property type="protein sequence ID" value="SBP01012.1"/>
    <property type="molecule type" value="Genomic_DNA"/>
</dbReference>
<gene>
    <name evidence="3" type="ORF">BN4615_P10528</name>
</gene>
<sequence>MDDTIPIGEAARLLGVNASALRYYEERALVAPAGRRQGRRVYGRQELRRLVFLRTMQRLGVPLDTAGAMLDAPGEQWRAAVRERIGELEAEIARARVAQEVLRHGLRCREEHPPAECAVAVGMLDRLIDGCTFEQLAAEHDPRWIEPPAGK</sequence>
<organism evidence="3">
    <name type="scientific">Nonomuraea gerenzanensis</name>
    <dbReference type="NCBI Taxonomy" id="93944"/>
    <lineage>
        <taxon>Bacteria</taxon>
        <taxon>Bacillati</taxon>
        <taxon>Actinomycetota</taxon>
        <taxon>Actinomycetes</taxon>
        <taxon>Streptosporangiales</taxon>
        <taxon>Streptosporangiaceae</taxon>
        <taxon>Nonomuraea</taxon>
    </lineage>
</organism>
<dbReference type="Pfam" id="PF13411">
    <property type="entry name" value="MerR_1"/>
    <property type="match status" value="1"/>
</dbReference>
<dbReference type="GO" id="GO:0003677">
    <property type="term" value="F:DNA binding"/>
    <property type="evidence" value="ECO:0007669"/>
    <property type="project" value="UniProtKB-KW"/>
</dbReference>
<dbReference type="InterPro" id="IPR047057">
    <property type="entry name" value="MerR_fam"/>
</dbReference>
<dbReference type="PANTHER" id="PTHR30204:SF97">
    <property type="entry name" value="MERR FAMILY REGULATORY PROTEIN"/>
    <property type="match status" value="1"/>
</dbReference>
<evidence type="ECO:0000256" key="1">
    <source>
        <dbReference type="ARBA" id="ARBA00023125"/>
    </source>
</evidence>
<evidence type="ECO:0000259" key="2">
    <source>
        <dbReference type="PROSITE" id="PS50937"/>
    </source>
</evidence>
<dbReference type="PANTHER" id="PTHR30204">
    <property type="entry name" value="REDOX-CYCLING DRUG-SENSING TRANSCRIPTIONAL ACTIVATOR SOXR"/>
    <property type="match status" value="1"/>
</dbReference>
<dbReference type="RefSeq" id="WP_225269546.1">
    <property type="nucleotide sequence ID" value="NZ_CP084058.1"/>
</dbReference>